<reference evidence="2 3" key="1">
    <citation type="submission" date="2011-11" db="EMBL/GenBank/DDBJ databases">
        <authorList>
            <person name="Weinstock G."/>
            <person name="Sodergren E."/>
            <person name="Clifton S."/>
            <person name="Fulton L."/>
            <person name="Fulton B."/>
            <person name="Courtney L."/>
            <person name="Fronick C."/>
            <person name="Harrison M."/>
            <person name="Strong C."/>
            <person name="Farmer C."/>
            <person name="Delahaunty K."/>
            <person name="Markovic C."/>
            <person name="Hall O."/>
            <person name="Minx P."/>
            <person name="Tomlinson C."/>
            <person name="Mitreva M."/>
            <person name="Hou S."/>
            <person name="Chen J."/>
            <person name="Wollam A."/>
            <person name="Pepin K.H."/>
            <person name="Johnson M."/>
            <person name="Bhonagiri V."/>
            <person name="Zhang X."/>
            <person name="Suruliraj S."/>
            <person name="Warren W."/>
            <person name="Chinwalla A."/>
            <person name="Mardis E.R."/>
            <person name="Wilson R.K."/>
        </authorList>
    </citation>
    <scope>NUCLEOTIDE SEQUENCE [LARGE SCALE GENOMIC DNA]</scope>
    <source>
        <strain evidence="2 3">YIT 11816</strain>
    </source>
</reference>
<dbReference type="STRING" id="762967.HMPREF9440_01280"/>
<dbReference type="Pfam" id="PF06889">
    <property type="entry name" value="DUF1266"/>
    <property type="match status" value="1"/>
</dbReference>
<keyword evidence="3" id="KW-1185">Reference proteome</keyword>
<evidence type="ECO:0000259" key="1">
    <source>
        <dbReference type="Pfam" id="PF06889"/>
    </source>
</evidence>
<evidence type="ECO:0000313" key="2">
    <source>
        <dbReference type="EMBL" id="EHY31339.1"/>
    </source>
</evidence>
<dbReference type="EMBL" id="AFBQ01000177">
    <property type="protein sequence ID" value="EHY31339.1"/>
    <property type="molecule type" value="Genomic_DNA"/>
</dbReference>
<dbReference type="InterPro" id="IPR009677">
    <property type="entry name" value="DUF1266"/>
</dbReference>
<dbReference type="PATRIC" id="fig|762967.3.peg.1009"/>
<dbReference type="AlphaFoldDB" id="H3KEW5"/>
<dbReference type="OrthoDB" id="9154012at2"/>
<gene>
    <name evidence="2" type="ORF">HMPREF9440_01280</name>
</gene>
<feature type="domain" description="DUF1266" evidence="1">
    <location>
        <begin position="76"/>
        <end position="253"/>
    </location>
</feature>
<accession>H3KEW5</accession>
<protein>
    <recommendedName>
        <fullName evidence="1">DUF1266 domain-containing protein</fullName>
    </recommendedName>
</protein>
<sequence>MTDTETLVTLSPSAEMTELLGELTRTLERLKRIPRPAAKAAAFDDLPVVAHARAMRLFLAASRTEDRSPSELLHHLSQELGIMSAEDLHARFRTLSEGSGVASLWRGIQSAASPDALLKNDMALGWGGFETMPAKDSERRGAVTRRRMMTDYFRDAVDWTQLRALDLTNAAALILDAVDAEMFVDEQAAWWLKRVSVEASVRAANWNEWAASLLFGRVFSALAVGVEEAREVIRRDGAVLEELLQGPWQAMPWPRVKNEAGEITEG</sequence>
<proteinExistence type="predicted"/>
<name>H3KEW5_9BURK</name>
<evidence type="ECO:0000313" key="3">
    <source>
        <dbReference type="Proteomes" id="UP000004956"/>
    </source>
</evidence>
<comment type="caution">
    <text evidence="2">The sequence shown here is derived from an EMBL/GenBank/DDBJ whole genome shotgun (WGS) entry which is preliminary data.</text>
</comment>
<dbReference type="HOGENOM" id="CLU_1049406_0_0_4"/>
<dbReference type="Proteomes" id="UP000004956">
    <property type="component" value="Unassembled WGS sequence"/>
</dbReference>
<dbReference type="RefSeq" id="WP_008542166.1">
    <property type="nucleotide sequence ID" value="NZ_JH604955.1"/>
</dbReference>
<organism evidence="2 3">
    <name type="scientific">Sutterella parvirubra YIT 11816</name>
    <dbReference type="NCBI Taxonomy" id="762967"/>
    <lineage>
        <taxon>Bacteria</taxon>
        <taxon>Pseudomonadati</taxon>
        <taxon>Pseudomonadota</taxon>
        <taxon>Betaproteobacteria</taxon>
        <taxon>Burkholderiales</taxon>
        <taxon>Sutterellaceae</taxon>
        <taxon>Sutterella</taxon>
    </lineage>
</organism>